<dbReference type="RefSeq" id="WP_270004883.1">
    <property type="nucleotide sequence ID" value="NZ_JAPFGC010000002.1"/>
</dbReference>
<feature type="chain" id="PRO_5047057637" description="Transglutaminase-like domain-containing protein" evidence="1">
    <location>
        <begin position="19"/>
        <end position="347"/>
    </location>
</feature>
<organism evidence="3 4">
    <name type="scientific">Mesoflavibacter profundi</name>
    <dbReference type="NCBI Taxonomy" id="2708110"/>
    <lineage>
        <taxon>Bacteria</taxon>
        <taxon>Pseudomonadati</taxon>
        <taxon>Bacteroidota</taxon>
        <taxon>Flavobacteriia</taxon>
        <taxon>Flavobacteriales</taxon>
        <taxon>Flavobacteriaceae</taxon>
        <taxon>Mesoflavibacter</taxon>
    </lineage>
</organism>
<dbReference type="InterPro" id="IPR038765">
    <property type="entry name" value="Papain-like_cys_pep_sf"/>
</dbReference>
<dbReference type="PANTHER" id="PTHR46333:SF2">
    <property type="entry name" value="CYTOKINESIS PROTEIN 3"/>
    <property type="match status" value="1"/>
</dbReference>
<keyword evidence="1" id="KW-0732">Signal</keyword>
<dbReference type="Pfam" id="PF01841">
    <property type="entry name" value="Transglut_core"/>
    <property type="match status" value="1"/>
</dbReference>
<reference evidence="3" key="1">
    <citation type="submission" date="2022-11" db="EMBL/GenBank/DDBJ databases">
        <title>Refractory cell wall polysaccharides provide important carbon source for microbial heterotrophs in the hadal ocean.</title>
        <authorList>
            <person name="Zhu X."/>
        </authorList>
    </citation>
    <scope>NUCLEOTIDE SEQUENCE</scope>
    <source>
        <strain evidence="3">MTRN7</strain>
    </source>
</reference>
<name>A0ABT4RWP8_9FLAO</name>
<evidence type="ECO:0000313" key="3">
    <source>
        <dbReference type="EMBL" id="MDA0176053.1"/>
    </source>
</evidence>
<dbReference type="EMBL" id="JAPFGC010000002">
    <property type="protein sequence ID" value="MDA0176053.1"/>
    <property type="molecule type" value="Genomic_DNA"/>
</dbReference>
<feature type="domain" description="Transglutaminase-like" evidence="2">
    <location>
        <begin position="114"/>
        <end position="180"/>
    </location>
</feature>
<accession>A0ABT4RWP8</accession>
<gene>
    <name evidence="3" type="ORF">OOZ35_00940</name>
</gene>
<keyword evidence="4" id="KW-1185">Reference proteome</keyword>
<dbReference type="SUPFAM" id="SSF54001">
    <property type="entry name" value="Cysteine proteinases"/>
    <property type="match status" value="1"/>
</dbReference>
<evidence type="ECO:0000313" key="4">
    <source>
        <dbReference type="Proteomes" id="UP001149142"/>
    </source>
</evidence>
<feature type="signal peptide" evidence="1">
    <location>
        <begin position="1"/>
        <end position="18"/>
    </location>
</feature>
<dbReference type="PANTHER" id="PTHR46333">
    <property type="entry name" value="CYTOKINESIS PROTEIN 3"/>
    <property type="match status" value="1"/>
</dbReference>
<dbReference type="InterPro" id="IPR052557">
    <property type="entry name" value="CAP/Cytokinesis_protein"/>
</dbReference>
<dbReference type="Proteomes" id="UP001149142">
    <property type="component" value="Unassembled WGS sequence"/>
</dbReference>
<dbReference type="SMART" id="SM00460">
    <property type="entry name" value="TGc"/>
    <property type="match status" value="1"/>
</dbReference>
<protein>
    <recommendedName>
        <fullName evidence="2">Transglutaminase-like domain-containing protein</fullName>
    </recommendedName>
</protein>
<evidence type="ECO:0000256" key="1">
    <source>
        <dbReference type="SAM" id="SignalP"/>
    </source>
</evidence>
<comment type="caution">
    <text evidence="3">The sequence shown here is derived from an EMBL/GenBank/DDBJ whole genome shotgun (WGS) entry which is preliminary data.</text>
</comment>
<dbReference type="InterPro" id="IPR002931">
    <property type="entry name" value="Transglutaminase-like"/>
</dbReference>
<sequence length="347" mass="40251">MRNVLTIISVLILNVAFAQVSDFKSIDFTIADNVAKLNNGKNLDNLPLLAHELTYKLDTDVEKFRAIYTWVSTNIKGDLTVSDKVLHKRKKHKNDSLSYTQWNNDYLKKAFKKLFKHKKTMCTGYAYLIKQLCFFANIDCEIINGYGRSFDANVESLELVNHSWNAVKLNNKWYLCDATWSSGYFLGAKFIQEYNDGYFLTDPVLFAKNHIPIDRSWFLNQKLEVKTFIAEPLVYAETFKHKIIPIQPNTLITEVEKNQTLTFQIKTLKPLKLEDLRLIYFKSLEIKDLKINTKLEKDHTITLTTQFNHRGLYDVHLAVKEDVFATFTIKVIKTNSAEKINQALVSN</sequence>
<evidence type="ECO:0000259" key="2">
    <source>
        <dbReference type="SMART" id="SM00460"/>
    </source>
</evidence>
<proteinExistence type="predicted"/>
<dbReference type="Gene3D" id="3.10.620.30">
    <property type="match status" value="1"/>
</dbReference>